<dbReference type="PANTHER" id="PTHR23227">
    <property type="entry name" value="BUCENTAUR RELATED"/>
    <property type="match status" value="1"/>
</dbReference>
<dbReference type="CDD" id="cd09076">
    <property type="entry name" value="L1-EN"/>
    <property type="match status" value="1"/>
</dbReference>
<dbReference type="Gene3D" id="3.60.10.10">
    <property type="entry name" value="Endonuclease/exonuclease/phosphatase"/>
    <property type="match status" value="1"/>
</dbReference>
<organism evidence="1">
    <name type="scientific">Octopus bimaculoides</name>
    <name type="common">California two-spotted octopus</name>
    <dbReference type="NCBI Taxonomy" id="37653"/>
    <lineage>
        <taxon>Eukaryota</taxon>
        <taxon>Metazoa</taxon>
        <taxon>Spiralia</taxon>
        <taxon>Lophotrochozoa</taxon>
        <taxon>Mollusca</taxon>
        <taxon>Cephalopoda</taxon>
        <taxon>Coleoidea</taxon>
        <taxon>Octopodiformes</taxon>
        <taxon>Octopoda</taxon>
        <taxon>Incirrata</taxon>
        <taxon>Octopodidae</taxon>
        <taxon>Octopus</taxon>
    </lineage>
</organism>
<dbReference type="EMBL" id="KQ417453">
    <property type="protein sequence ID" value="KOF91931.1"/>
    <property type="molecule type" value="Genomic_DNA"/>
</dbReference>
<evidence type="ECO:0000313" key="1">
    <source>
        <dbReference type="EMBL" id="KOF91931.1"/>
    </source>
</evidence>
<dbReference type="InterPro" id="IPR036691">
    <property type="entry name" value="Endo/exonu/phosph_ase_sf"/>
</dbReference>
<dbReference type="AlphaFoldDB" id="A0A0L8HRT3"/>
<name>A0A0L8HRT3_OCTBM</name>
<dbReference type="PANTHER" id="PTHR23227:SF67">
    <property type="entry name" value="CRANIOFACIAL DEVELOPMENT PROTEIN 2-LIKE"/>
    <property type="match status" value="1"/>
</dbReference>
<evidence type="ECO:0008006" key="2">
    <source>
        <dbReference type="Google" id="ProtNLM"/>
    </source>
</evidence>
<dbReference type="InterPro" id="IPR027124">
    <property type="entry name" value="Swc5/CFDP1/2"/>
</dbReference>
<gene>
    <name evidence="1" type="ORF">OCBIM_22007802mg</name>
</gene>
<accession>A0A0L8HRT3</accession>
<proteinExistence type="predicted"/>
<protein>
    <recommendedName>
        <fullName evidence="2">Endonuclease/exonuclease/phosphatase domain-containing protein</fullName>
    </recommendedName>
</protein>
<dbReference type="SUPFAM" id="SSF56219">
    <property type="entry name" value="DNase I-like"/>
    <property type="match status" value="1"/>
</dbReference>
<reference evidence="1" key="1">
    <citation type="submission" date="2015-07" db="EMBL/GenBank/DDBJ databases">
        <title>MeaNS - Measles Nucleotide Surveillance Program.</title>
        <authorList>
            <person name="Tran T."/>
            <person name="Druce J."/>
        </authorList>
    </citation>
    <scope>NUCLEOTIDE SEQUENCE</scope>
    <source>
        <strain evidence="1">UCB-OBI-ISO-001</strain>
        <tissue evidence="1">Gonad</tissue>
    </source>
</reference>
<dbReference type="OrthoDB" id="10030815at2759"/>
<sequence>MRFGAWNVRTMFTTGKCENISKEMDNYKLEILGLCKTMWIDNGQTKLASGKTIIYSGHKDDKARHTRGVALMLTKKAVKALIEWQPINERLILAKFRTSDKQIFLTIVMCYAPTNDADELAKLIMVMGDFNANIGNINLGYEAIMGKHGLGSINANGQLFADFCANNELVIVGTLFPHKDLHKATWISPDLKTQNQIDHIYVSCKFRRSLLDVYCKKKG</sequence>
<dbReference type="STRING" id="37653.A0A0L8HRT3"/>